<dbReference type="InterPro" id="IPR015424">
    <property type="entry name" value="PyrdxlP-dep_Trfase"/>
</dbReference>
<feature type="domain" description="Aminotransferase class I/classII large" evidence="6">
    <location>
        <begin position="108"/>
        <end position="461"/>
    </location>
</feature>
<evidence type="ECO:0000259" key="6">
    <source>
        <dbReference type="Pfam" id="PF00155"/>
    </source>
</evidence>
<sequence length="481" mass="52899">MPSTKPTIEINKNILEMEYAVRGPIPQRAAKLKSEGKKIISCNIGNPQALGQAPMTYYRQVLSLVEDPSKIARERELKNIFEASPFSKLQDEDFISEDILALSESILAKTEKGVGAYTESKGYLFVREAVADFINRRDGFSSGSGLAANPENIFLTDGASDGAKRILNLLIAKKTDGIMIPIPQYPLYSASVKMYGGVQVNYYPNEDQDWALGREELENSHAEAVAEGVNVKAIVVINPGNPTGAILDAASIHEVLSFAKKHGLAIIADEVYQENLYGGEFVSFAKALGDEKSVPIFSLHSISKGFYGECGHRGGYLEVRNPPQIAGTELNFVDLLLKQASVSLCANTVGQIITYLMVSPPEARNTEHNNFIAEKEKILGELYEKATMIREAFKEMEGVEVFGKTGAMYLFPRLNKLPAGTDDFDYCMALLEETGLSTVNGSGFGQKEGTYHLRIAFLPSKDLLTEVLPEWIAFHNKYVNN</sequence>
<dbReference type="GO" id="GO:0030170">
    <property type="term" value="F:pyridoxal phosphate binding"/>
    <property type="evidence" value="ECO:0007669"/>
    <property type="project" value="InterPro"/>
</dbReference>
<keyword evidence="2 7" id="KW-0032">Aminotransferase</keyword>
<keyword evidence="3" id="KW-0808">Transferase</keyword>
<dbReference type="FunFam" id="3.40.640.10:FF:000236">
    <property type="entry name" value="Alanine aminotransferase 2"/>
    <property type="match status" value="1"/>
</dbReference>
<reference evidence="7 8" key="1">
    <citation type="submission" date="2020-08" db="EMBL/GenBank/DDBJ databases">
        <title>Bridging the membrane lipid divide: bacteria of the FCB group superphylum have the potential to synthesize archaeal ether lipids.</title>
        <authorList>
            <person name="Villanueva L."/>
            <person name="Von Meijenfeldt F.A.B."/>
            <person name="Westbye A.B."/>
            <person name="Yadav S."/>
            <person name="Hopmans E.C."/>
            <person name="Dutilh B.E."/>
            <person name="Sinninghe Damste J.S."/>
        </authorList>
    </citation>
    <scope>NUCLEOTIDE SEQUENCE [LARGE SCALE GENOMIC DNA]</scope>
    <source>
        <strain evidence="7">NIOZ-UU36</strain>
    </source>
</reference>
<dbReference type="PANTHER" id="PTHR11751:SF29">
    <property type="entry name" value="ALANINE TRANSAMINASE"/>
    <property type="match status" value="1"/>
</dbReference>
<dbReference type="CDD" id="cd00609">
    <property type="entry name" value="AAT_like"/>
    <property type="match status" value="1"/>
</dbReference>
<name>A0A8J6NID3_9CHLR</name>
<gene>
    <name evidence="7" type="ORF">H8E29_12055</name>
</gene>
<comment type="similarity">
    <text evidence="5">Belongs to the class-I pyridoxal-phosphate-dependent aminotransferase family. Alanine aminotransferase subfamily.</text>
</comment>
<proteinExistence type="inferred from homology"/>
<evidence type="ECO:0000256" key="2">
    <source>
        <dbReference type="ARBA" id="ARBA00022576"/>
    </source>
</evidence>
<dbReference type="Proteomes" id="UP000614469">
    <property type="component" value="Unassembled WGS sequence"/>
</dbReference>
<dbReference type="EMBL" id="JACNJN010000135">
    <property type="protein sequence ID" value="MBC8335991.1"/>
    <property type="molecule type" value="Genomic_DNA"/>
</dbReference>
<accession>A0A8J6NID3</accession>
<dbReference type="Gene3D" id="1.10.287.1970">
    <property type="match status" value="1"/>
</dbReference>
<dbReference type="Gene3D" id="3.90.1150.10">
    <property type="entry name" value="Aspartate Aminotransferase, domain 1"/>
    <property type="match status" value="1"/>
</dbReference>
<evidence type="ECO:0000256" key="4">
    <source>
        <dbReference type="ARBA" id="ARBA00022898"/>
    </source>
</evidence>
<dbReference type="Gene3D" id="3.40.640.10">
    <property type="entry name" value="Type I PLP-dependent aspartate aminotransferase-like (Major domain)"/>
    <property type="match status" value="1"/>
</dbReference>
<evidence type="ECO:0000256" key="1">
    <source>
        <dbReference type="ARBA" id="ARBA00011738"/>
    </source>
</evidence>
<dbReference type="Pfam" id="PF00155">
    <property type="entry name" value="Aminotran_1_2"/>
    <property type="match status" value="1"/>
</dbReference>
<evidence type="ECO:0000313" key="7">
    <source>
        <dbReference type="EMBL" id="MBC8335991.1"/>
    </source>
</evidence>
<dbReference type="InterPro" id="IPR015422">
    <property type="entry name" value="PyrdxlP-dep_Trfase_small"/>
</dbReference>
<organism evidence="7 8">
    <name type="scientific">Candidatus Desulfolinea nitratireducens</name>
    <dbReference type="NCBI Taxonomy" id="2841698"/>
    <lineage>
        <taxon>Bacteria</taxon>
        <taxon>Bacillati</taxon>
        <taxon>Chloroflexota</taxon>
        <taxon>Anaerolineae</taxon>
        <taxon>Anaerolineales</taxon>
        <taxon>Anaerolineales incertae sedis</taxon>
        <taxon>Candidatus Desulfolinea</taxon>
    </lineage>
</organism>
<dbReference type="UniPathway" id="UPA00528">
    <property type="reaction ID" value="UER00586"/>
</dbReference>
<keyword evidence="4" id="KW-0663">Pyridoxal phosphate</keyword>
<dbReference type="InterPro" id="IPR015421">
    <property type="entry name" value="PyrdxlP-dep_Trfase_major"/>
</dbReference>
<dbReference type="GO" id="GO:0004021">
    <property type="term" value="F:L-alanine:2-oxoglutarate aminotransferase activity"/>
    <property type="evidence" value="ECO:0007669"/>
    <property type="project" value="TreeGrafter"/>
</dbReference>
<dbReference type="SUPFAM" id="SSF53383">
    <property type="entry name" value="PLP-dependent transferases"/>
    <property type="match status" value="1"/>
</dbReference>
<evidence type="ECO:0000313" key="8">
    <source>
        <dbReference type="Proteomes" id="UP000614469"/>
    </source>
</evidence>
<comment type="subunit">
    <text evidence="1">Homodimer.</text>
</comment>
<dbReference type="GO" id="GO:0042853">
    <property type="term" value="P:L-alanine catabolic process"/>
    <property type="evidence" value="ECO:0007669"/>
    <property type="project" value="UniProtKB-UniPathway"/>
</dbReference>
<dbReference type="PANTHER" id="PTHR11751">
    <property type="entry name" value="ALANINE AMINOTRANSFERASE"/>
    <property type="match status" value="1"/>
</dbReference>
<protein>
    <submittedName>
        <fullName evidence="7">Aminotransferase class I/II-fold pyridoxal phosphate-dependent enzyme</fullName>
    </submittedName>
</protein>
<comment type="caution">
    <text evidence="7">The sequence shown here is derived from an EMBL/GenBank/DDBJ whole genome shotgun (WGS) entry which is preliminary data.</text>
</comment>
<dbReference type="AlphaFoldDB" id="A0A8J6NID3"/>
<evidence type="ECO:0000256" key="3">
    <source>
        <dbReference type="ARBA" id="ARBA00022679"/>
    </source>
</evidence>
<evidence type="ECO:0000256" key="5">
    <source>
        <dbReference type="ARBA" id="ARBA00025785"/>
    </source>
</evidence>
<dbReference type="InterPro" id="IPR004839">
    <property type="entry name" value="Aminotransferase_I/II_large"/>
</dbReference>
<dbReference type="InterPro" id="IPR045088">
    <property type="entry name" value="ALAT1/2-like"/>
</dbReference>